<evidence type="ECO:0000313" key="3">
    <source>
        <dbReference type="Proteomes" id="UP000321436"/>
    </source>
</evidence>
<dbReference type="InterPro" id="IPR017853">
    <property type="entry name" value="GH"/>
</dbReference>
<dbReference type="RefSeq" id="WP_146867128.1">
    <property type="nucleotide sequence ID" value="NZ_BKAU01000007.1"/>
</dbReference>
<dbReference type="SUPFAM" id="SSF51445">
    <property type="entry name" value="(Trans)glycosidases"/>
    <property type="match status" value="1"/>
</dbReference>
<name>A0A512RS27_9BACT</name>
<keyword evidence="3" id="KW-1185">Reference proteome</keyword>
<organism evidence="2 3">
    <name type="scientific">Chitinophaga cymbidii</name>
    <dbReference type="NCBI Taxonomy" id="1096750"/>
    <lineage>
        <taxon>Bacteria</taxon>
        <taxon>Pseudomonadati</taxon>
        <taxon>Bacteroidota</taxon>
        <taxon>Chitinophagia</taxon>
        <taxon>Chitinophagales</taxon>
        <taxon>Chitinophagaceae</taxon>
        <taxon>Chitinophaga</taxon>
    </lineage>
</organism>
<dbReference type="AlphaFoldDB" id="A0A512RS27"/>
<evidence type="ECO:0000256" key="1">
    <source>
        <dbReference type="SAM" id="SignalP"/>
    </source>
</evidence>
<keyword evidence="1" id="KW-0732">Signal</keyword>
<dbReference type="OrthoDB" id="9776971at2"/>
<feature type="signal peptide" evidence="1">
    <location>
        <begin position="1"/>
        <end position="23"/>
    </location>
</feature>
<reference evidence="2 3" key="1">
    <citation type="submission" date="2019-07" db="EMBL/GenBank/DDBJ databases">
        <title>Whole genome shotgun sequence of Chitinophaga cymbidii NBRC 109752.</title>
        <authorList>
            <person name="Hosoyama A."/>
            <person name="Uohara A."/>
            <person name="Ohji S."/>
            <person name="Ichikawa N."/>
        </authorList>
    </citation>
    <scope>NUCLEOTIDE SEQUENCE [LARGE SCALE GENOMIC DNA]</scope>
    <source>
        <strain evidence="2 3">NBRC 109752</strain>
    </source>
</reference>
<dbReference type="Proteomes" id="UP000321436">
    <property type="component" value="Unassembled WGS sequence"/>
</dbReference>
<dbReference type="EMBL" id="BKAU01000007">
    <property type="protein sequence ID" value="GEP98499.1"/>
    <property type="molecule type" value="Genomic_DNA"/>
</dbReference>
<sequence length="493" mass="55641">MHKKTKIGLAIVAIALLPFAKLAAQERPLAIDWHNVVAVSKTTPTLQVVYNPMLRANSPIHKASFEALKKLGADHVRYVPWYPYPKAAVAELKAPTATETYWDFQYADPPLADFMEATKGHSPVINFSTIPVWMFKTDRPVQYPADPDLPFWGYNQGRELRDSTGKEVADYFARVFSWYTKGGFTDERGTFHKSGHNYNFPYWEVLNEPDLEHRMSPRLYTSIYDAVVLALKKISPETKFVGISVALENDPQWFEYFLDPANHQPGVPLDGISYHFYGRPASLDQSIDSYQYSFFDQAYGFLDRVRYIENIRKRLAPNTFTHINEIGSILQNRDYKGVIPDGYWNLSGAMFAYLFVELSKIGIDVVAESQLVGYPTQFPDVTMINWKTGKPNARYWILKLIKDNFGPGDKLVTTNSYNPHLAAQAFITADGGKKLLLINKVNKQIDIKLPAMDGAALQTVDVTTGDNPIAAGQVKGDTFTVKPFAVTVINIKN</sequence>
<gene>
    <name evidence="2" type="ORF">CCY01nite_47590</name>
</gene>
<evidence type="ECO:0000313" key="2">
    <source>
        <dbReference type="EMBL" id="GEP98499.1"/>
    </source>
</evidence>
<feature type="chain" id="PRO_5022188270" description="Glycosyl hydrolase family 39" evidence="1">
    <location>
        <begin position="24"/>
        <end position="493"/>
    </location>
</feature>
<comment type="caution">
    <text evidence="2">The sequence shown here is derived from an EMBL/GenBank/DDBJ whole genome shotgun (WGS) entry which is preliminary data.</text>
</comment>
<evidence type="ECO:0008006" key="4">
    <source>
        <dbReference type="Google" id="ProtNLM"/>
    </source>
</evidence>
<accession>A0A512RS27</accession>
<dbReference type="Gene3D" id="3.20.20.80">
    <property type="entry name" value="Glycosidases"/>
    <property type="match status" value="1"/>
</dbReference>
<protein>
    <recommendedName>
        <fullName evidence="4">Glycosyl hydrolase family 39</fullName>
    </recommendedName>
</protein>
<proteinExistence type="predicted"/>